<reference evidence="2 3" key="1">
    <citation type="submission" date="2023-08" db="EMBL/GenBank/DDBJ databases">
        <title>Streptococcus ruminantium-associated sheep mastitis outbreak detected in Italy is distinct from bovine isolates.</title>
        <authorList>
            <person name="Rosa M.N."/>
            <person name="Vezina B."/>
            <person name="Tola S."/>
        </authorList>
    </citation>
    <scope>NUCLEOTIDE SEQUENCE [LARGE SCALE GENOMIC DNA]</scope>
    <source>
        <strain evidence="2 3">OM6730</strain>
    </source>
</reference>
<protein>
    <submittedName>
        <fullName evidence="2">Helix-turn-helix transcriptional regulator</fullName>
    </submittedName>
</protein>
<accession>A0ABU1B2N6</accession>
<sequence length="43" mass="5099">MSIFSDRLKDLRKKNQLTQQELADKVGNNRFNITKWETKKSST</sequence>
<feature type="domain" description="HTH cro/C1-type" evidence="1">
    <location>
        <begin position="8"/>
        <end position="42"/>
    </location>
</feature>
<dbReference type="PROSITE" id="PS50943">
    <property type="entry name" value="HTH_CROC1"/>
    <property type="match status" value="1"/>
</dbReference>
<dbReference type="EMBL" id="JAVIBX010000014">
    <property type="protein sequence ID" value="MDQ8833119.1"/>
    <property type="molecule type" value="Genomic_DNA"/>
</dbReference>
<evidence type="ECO:0000313" key="3">
    <source>
        <dbReference type="Proteomes" id="UP001228446"/>
    </source>
</evidence>
<gene>
    <name evidence="2" type="ORF">RFF62_04865</name>
</gene>
<dbReference type="Proteomes" id="UP001228446">
    <property type="component" value="Unassembled WGS sequence"/>
</dbReference>
<dbReference type="SUPFAM" id="SSF47413">
    <property type="entry name" value="lambda repressor-like DNA-binding domains"/>
    <property type="match status" value="1"/>
</dbReference>
<dbReference type="InterPro" id="IPR001387">
    <property type="entry name" value="Cro/C1-type_HTH"/>
</dbReference>
<name>A0ABU1B2N6_9STRE</name>
<dbReference type="Pfam" id="PF01381">
    <property type="entry name" value="HTH_3"/>
    <property type="match status" value="1"/>
</dbReference>
<evidence type="ECO:0000259" key="1">
    <source>
        <dbReference type="PROSITE" id="PS50943"/>
    </source>
</evidence>
<keyword evidence="3" id="KW-1185">Reference proteome</keyword>
<dbReference type="CDD" id="cd00093">
    <property type="entry name" value="HTH_XRE"/>
    <property type="match status" value="1"/>
</dbReference>
<dbReference type="Gene3D" id="1.10.260.40">
    <property type="entry name" value="lambda repressor-like DNA-binding domains"/>
    <property type="match status" value="1"/>
</dbReference>
<comment type="caution">
    <text evidence="2">The sequence shown here is derived from an EMBL/GenBank/DDBJ whole genome shotgun (WGS) entry which is preliminary data.</text>
</comment>
<dbReference type="RefSeq" id="WP_308938283.1">
    <property type="nucleotide sequence ID" value="NZ_JAVIBQ010000032.1"/>
</dbReference>
<evidence type="ECO:0000313" key="2">
    <source>
        <dbReference type="EMBL" id="MDQ8833119.1"/>
    </source>
</evidence>
<dbReference type="InterPro" id="IPR010982">
    <property type="entry name" value="Lambda_DNA-bd_dom_sf"/>
</dbReference>
<proteinExistence type="predicted"/>
<organism evidence="2 3">
    <name type="scientific">Streptococcus ruminantium</name>
    <dbReference type="NCBI Taxonomy" id="1917441"/>
    <lineage>
        <taxon>Bacteria</taxon>
        <taxon>Bacillati</taxon>
        <taxon>Bacillota</taxon>
        <taxon>Bacilli</taxon>
        <taxon>Lactobacillales</taxon>
        <taxon>Streptococcaceae</taxon>
        <taxon>Streptococcus</taxon>
    </lineage>
</organism>